<evidence type="ECO:0000259" key="2">
    <source>
        <dbReference type="Pfam" id="PF17936"/>
    </source>
</evidence>
<feature type="domain" description="Bacterial Ig" evidence="2">
    <location>
        <begin position="852"/>
        <end position="924"/>
    </location>
</feature>
<dbReference type="Gene3D" id="2.60.40.10">
    <property type="entry name" value="Immunoglobulins"/>
    <property type="match status" value="2"/>
</dbReference>
<reference evidence="3 4" key="1">
    <citation type="submission" date="2022-10" db="EMBL/GenBank/DDBJ databases">
        <title>Complete genome sequence of Exiguobacterium profundum TSS-3 isolated from an extremely saline-alkaline spring located in Ixtapa, Chiapas-Mexico.</title>
        <authorList>
            <person name="Rincon-Rosales R."/>
            <person name="Rogel M.A."/>
            <person name="Rincon-Molina C.I."/>
            <person name="Guerrero G."/>
            <person name="Manzano-Gomez L.A."/>
            <person name="Lopez-Lopez A."/>
            <person name="Rincon Molina F.A."/>
            <person name="Martinez-Romero E."/>
        </authorList>
    </citation>
    <scope>NUCLEOTIDE SEQUENCE [LARGE SCALE GENOMIC DNA]</scope>
    <source>
        <strain evidence="3 4">TSS-3</strain>
    </source>
</reference>
<dbReference type="InterPro" id="IPR013783">
    <property type="entry name" value="Ig-like_fold"/>
</dbReference>
<dbReference type="RefSeq" id="WP_275060358.1">
    <property type="nucleotide sequence ID" value="NZ_CP109617.1"/>
</dbReference>
<feature type="chain" id="PRO_5047234551" evidence="1">
    <location>
        <begin position="30"/>
        <end position="1092"/>
    </location>
</feature>
<evidence type="ECO:0000313" key="3">
    <source>
        <dbReference type="EMBL" id="WED55903.1"/>
    </source>
</evidence>
<gene>
    <name evidence="3" type="ORF">OE059_03325</name>
</gene>
<dbReference type="EMBL" id="CP109617">
    <property type="protein sequence ID" value="WED55903.1"/>
    <property type="molecule type" value="Genomic_DNA"/>
</dbReference>
<keyword evidence="4" id="KW-1185">Reference proteome</keyword>
<feature type="signal peptide" evidence="1">
    <location>
        <begin position="1"/>
        <end position="29"/>
    </location>
</feature>
<sequence length="1092" mass="121557">MNKKSIIKQTMMIFMVMILLVSTLSPVEASGTLTVQAFEPDSKMLMGQTSYTEPLYYGVDQTIRPVSVKSDGTFTVSLAEAVGERIVTFYQKDDVYYKPVQRVSASVIEKGPIPPNFYGVESGKMQLQSNPGYEIIAIYDGETYRGVEVLSIPKKQGNEVKAYTKASNGKRSVTGSYSFDDSFDLPIQVDSMQWSQSRVHGTTLPYQNVRLTLYDRTLSTVSDANGHFEVELSIPFDDYIKGLTGRVEVLHPNNEVLVEKEVKIDPVRLTSEQPYYSVAQYFGVYGVTDPDMTVTYDGEKVTVDESGLFYISLRTDGTSHKTITYKKDGTVLAEQSIRQYVDSTFPLTIEATPSTVSGKLSGETEPNAKLFIRSDNGDFSVQADSNGKFSTELPLFESGVYEFYLQTDFGMQRLSTSISVKEERMIAEPTVRFLNETMYIEASLPAREAEVQIMRKNGEIEVARTSLYEGKGEVHIPYGSTYRLRVSTGEQVSPYVDGIHQAMTAPTLTRFIEGEKVVSGHAEPNATVVFYNRVQEWNPEGTRMEVKTGTDGAFSFTLQQELKKWTYRFAVESSDKKNITTYEFTPKDETAPNLTINGQPNTTTLSEMTETVRVQSDDLIDDLKVEYFTNGAWETVDSISRWRYAFDLKPNTGATFKEAGVSQIRIQVVNPNGLKRVVTLTVKDITPPSLVLDRLLYGDQVISGKTDPLTLVRFGRTGDVTQRADETGRFSFKLDYPVSKYSMNLFPVTVVDEVGNKRTLTPDVFDYRIEDVRINAGGTKLWLANETRRISYSAYDLIVNGQKINLSNYDTTINLPEPVSYPVNVELRLRNEDGTVRYTFSKTLQGPSTLTTPKNLKASSDRRTITGQLDPYISFDIYDKSGKRITSNRAKADGNFAVAIVRPLVANESLRIVSKDAFGQTKSMTFKVADKTPPVKPTIQQAVVPLKQVTGKTEAGATVRVTYRGKTYTTKADSKGIYRLNVSNWLAGQKISVTARDVAGNTSSATTTVILKAFRTASVSAIRTTSTFISGKADAGASVKVYANNRQVGKTTRVGSSQSFKMAIPKQKKGTKMTVRIYRAGYATVERKLTVY</sequence>
<dbReference type="Proteomes" id="UP001219957">
    <property type="component" value="Chromosome"/>
</dbReference>
<feature type="domain" description="Bacterial Ig" evidence="2">
    <location>
        <begin position="934"/>
        <end position="1009"/>
    </location>
</feature>
<dbReference type="InterPro" id="IPR041498">
    <property type="entry name" value="Big_6"/>
</dbReference>
<dbReference type="NCBIfam" id="NF033510">
    <property type="entry name" value="Ca_tandemer"/>
    <property type="match status" value="1"/>
</dbReference>
<organism evidence="3 4">
    <name type="scientific">Exiguobacterium profundum</name>
    <dbReference type="NCBI Taxonomy" id="307643"/>
    <lineage>
        <taxon>Bacteria</taxon>
        <taxon>Bacillati</taxon>
        <taxon>Bacillota</taxon>
        <taxon>Bacilli</taxon>
        <taxon>Bacillales</taxon>
        <taxon>Bacillales Family XII. Incertae Sedis</taxon>
        <taxon>Exiguobacterium</taxon>
    </lineage>
</organism>
<proteinExistence type="predicted"/>
<dbReference type="Pfam" id="PF17936">
    <property type="entry name" value="Big_6"/>
    <property type="match status" value="2"/>
</dbReference>
<evidence type="ECO:0000313" key="4">
    <source>
        <dbReference type="Proteomes" id="UP001219957"/>
    </source>
</evidence>
<evidence type="ECO:0000256" key="1">
    <source>
        <dbReference type="SAM" id="SignalP"/>
    </source>
</evidence>
<accession>A0ABY8B489</accession>
<name>A0ABY8B489_9BACL</name>
<protein>
    <submittedName>
        <fullName evidence="3">Ig-like domain-containing protein</fullName>
    </submittedName>
</protein>
<keyword evidence="1" id="KW-0732">Signal</keyword>